<organism evidence="3 4">
    <name type="scientific">Ursidibacter maritimus</name>
    <dbReference type="NCBI Taxonomy" id="1331689"/>
    <lineage>
        <taxon>Bacteria</taxon>
        <taxon>Pseudomonadati</taxon>
        <taxon>Pseudomonadota</taxon>
        <taxon>Gammaproteobacteria</taxon>
        <taxon>Pasteurellales</taxon>
        <taxon>Pasteurellaceae</taxon>
        <taxon>Ursidibacter</taxon>
    </lineage>
</organism>
<keyword evidence="5" id="KW-1185">Reference proteome</keyword>
<proteinExistence type="predicted"/>
<evidence type="ECO:0000313" key="4">
    <source>
        <dbReference type="Proteomes" id="UP000732858"/>
    </source>
</evidence>
<feature type="transmembrane region" description="Helical" evidence="1">
    <location>
        <begin position="20"/>
        <end position="37"/>
    </location>
</feature>
<dbReference type="OrthoDB" id="8558441at2"/>
<keyword evidence="1" id="KW-1133">Transmembrane helix</keyword>
<evidence type="ECO:0000313" key="5">
    <source>
        <dbReference type="Proteomes" id="UP001196379"/>
    </source>
</evidence>
<keyword evidence="1" id="KW-0472">Membrane</keyword>
<name>A0A949T450_9PAST</name>
<dbReference type="EMBL" id="JABUMC010000003">
    <property type="protein sequence ID" value="MBV6546157.1"/>
    <property type="molecule type" value="Genomic_DNA"/>
</dbReference>
<evidence type="ECO:0000313" key="2">
    <source>
        <dbReference type="EMBL" id="MBV6531059.1"/>
    </source>
</evidence>
<dbReference type="Proteomes" id="UP000732858">
    <property type="component" value="Unassembled WGS sequence"/>
</dbReference>
<dbReference type="RefSeq" id="WP_157402546.1">
    <property type="nucleotide sequence ID" value="NZ_JABULY010000001.1"/>
</dbReference>
<evidence type="ECO:0000256" key="1">
    <source>
        <dbReference type="SAM" id="Phobius"/>
    </source>
</evidence>
<accession>A0A949T450</accession>
<keyword evidence="1" id="KW-0812">Transmembrane</keyword>
<protein>
    <submittedName>
        <fullName evidence="3">TIGR03746 family integrating conjugative element protein</fullName>
    </submittedName>
</protein>
<dbReference type="AlphaFoldDB" id="A0A949T450"/>
<dbReference type="Pfam" id="PF11444">
    <property type="entry name" value="DUF2895"/>
    <property type="match status" value="1"/>
</dbReference>
<reference evidence="3 5" key="1">
    <citation type="journal article" date="2021" name="Mol. Ecol.">
        <title>Polar bear-adapted Ursidibacter maritimus are remarkably conserved after generations in captivity.</title>
        <authorList>
            <person name="Espinosa-Gongora C."/>
            <person name="Hansen M.J."/>
            <person name="Bertelsen M.F."/>
            <person name="Bojesen A.M."/>
        </authorList>
    </citation>
    <scope>NUCLEOTIDE SEQUENCE</scope>
    <source>
        <strain evidence="3">Pb43105x</strain>
        <strain evidence="2 5">Pb43106</strain>
    </source>
</reference>
<comment type="caution">
    <text evidence="3">The sequence shown here is derived from an EMBL/GenBank/DDBJ whole genome shotgun (WGS) entry which is preliminary data.</text>
</comment>
<gene>
    <name evidence="2" type="ORF">HT657_02665</name>
    <name evidence="3" type="ORF">HT672_02430</name>
</gene>
<dbReference type="NCBIfam" id="TIGR03746">
    <property type="entry name" value="conj_TIGR03746"/>
    <property type="match status" value="1"/>
</dbReference>
<sequence>MSKYNNALRSDRFHIQSLRIVIFLLTIICAILGYGWYSAPKYLTIHNPPDLRTGSTRAWWEVPTSSVYGFTFYIFQQLNRWPQDGEKDYKRNIEALSPYLTPQCYQFLLKDYDQRDLLGELRDRVRGVYEIPGRGFSQDRVKVNSQDDWDVTLDLSTDEYYLDNPVKRVLVRYPLHVVRYDVNPEANPWGLALNCYRSTPQRLELQSKAESEHK</sequence>
<dbReference type="InterPro" id="IPR021548">
    <property type="entry name" value="DUF2895"/>
</dbReference>
<dbReference type="GeneID" id="65548354"/>
<evidence type="ECO:0000313" key="3">
    <source>
        <dbReference type="EMBL" id="MBV6546157.1"/>
    </source>
</evidence>
<dbReference type="EMBL" id="JABULY010000001">
    <property type="protein sequence ID" value="MBV6531059.1"/>
    <property type="molecule type" value="Genomic_DNA"/>
</dbReference>
<dbReference type="Proteomes" id="UP001196379">
    <property type="component" value="Unassembled WGS sequence"/>
</dbReference>